<accession>A0A1I4YMB0</accession>
<name>A0A1I4YMB0_9PSEU</name>
<dbReference type="RefSeq" id="WP_093152024.1">
    <property type="nucleotide sequence ID" value="NZ_FOUP01000004.1"/>
</dbReference>
<evidence type="ECO:0000313" key="4">
    <source>
        <dbReference type="Proteomes" id="UP000270697"/>
    </source>
</evidence>
<gene>
    <name evidence="1" type="ORF">ATL45_0977</name>
    <name evidence="2" type="ORF">SAMN05421805_104193</name>
</gene>
<evidence type="ECO:0000313" key="1">
    <source>
        <dbReference type="EMBL" id="RKT82722.1"/>
    </source>
</evidence>
<keyword evidence="4" id="KW-1185">Reference proteome</keyword>
<evidence type="ECO:0008006" key="5">
    <source>
        <dbReference type="Google" id="ProtNLM"/>
    </source>
</evidence>
<dbReference type="Proteomes" id="UP000199398">
    <property type="component" value="Unassembled WGS sequence"/>
</dbReference>
<proteinExistence type="predicted"/>
<reference evidence="2 3" key="1">
    <citation type="submission" date="2016-10" db="EMBL/GenBank/DDBJ databases">
        <authorList>
            <person name="de Groot N.N."/>
        </authorList>
    </citation>
    <scope>NUCLEOTIDE SEQUENCE [LARGE SCALE GENOMIC DNA]</scope>
    <source>
        <strain evidence="2 3">CPCC 201259</strain>
    </source>
</reference>
<dbReference type="STRING" id="455193.SAMN05421805_104193"/>
<dbReference type="Proteomes" id="UP000270697">
    <property type="component" value="Unassembled WGS sequence"/>
</dbReference>
<reference evidence="1 4" key="2">
    <citation type="submission" date="2018-10" db="EMBL/GenBank/DDBJ databases">
        <title>Sequencing the genomes of 1000 actinobacteria strains.</title>
        <authorList>
            <person name="Klenk H.-P."/>
        </authorList>
    </citation>
    <scope>NUCLEOTIDE SEQUENCE [LARGE SCALE GENOMIC DNA]</scope>
    <source>
        <strain evidence="1 4">DSM 45119</strain>
    </source>
</reference>
<evidence type="ECO:0000313" key="3">
    <source>
        <dbReference type="Proteomes" id="UP000199398"/>
    </source>
</evidence>
<organism evidence="2 3">
    <name type="scientific">Saccharopolyspora antimicrobica</name>
    <dbReference type="NCBI Taxonomy" id="455193"/>
    <lineage>
        <taxon>Bacteria</taxon>
        <taxon>Bacillati</taxon>
        <taxon>Actinomycetota</taxon>
        <taxon>Actinomycetes</taxon>
        <taxon>Pseudonocardiales</taxon>
        <taxon>Pseudonocardiaceae</taxon>
        <taxon>Saccharopolyspora</taxon>
    </lineage>
</organism>
<dbReference type="OrthoDB" id="3689933at2"/>
<protein>
    <recommendedName>
        <fullName evidence="5">PhiE125 gp8 family phage protein</fullName>
    </recommendedName>
</protein>
<evidence type="ECO:0000313" key="2">
    <source>
        <dbReference type="EMBL" id="SFN38729.1"/>
    </source>
</evidence>
<dbReference type="AlphaFoldDB" id="A0A1I4YMB0"/>
<dbReference type="EMBL" id="RBXX01000002">
    <property type="protein sequence ID" value="RKT82722.1"/>
    <property type="molecule type" value="Genomic_DNA"/>
</dbReference>
<sequence length="210" mass="23019">MATLDVLTLDEGKQALNATRTTASDIELAAWITAVSQRLDELVGPVVARLVVGEVHDGGRHVVLLTHYPVRSITSVAEYVNGTEIPLTAETRTSKPGKAFMVDQYEPDRSLSSNWLRRRSSGADARFAPGRSAVVVSYEAGRFANTASVDPRFKIAAMLMLKNLWRSQEDSVATIGEFDVPASSFPTFAVPRAVREMFPREIQEPRMGIA</sequence>
<dbReference type="EMBL" id="FOUP01000004">
    <property type="protein sequence ID" value="SFN38729.1"/>
    <property type="molecule type" value="Genomic_DNA"/>
</dbReference>